<dbReference type="Proteomes" id="UP000308886">
    <property type="component" value="Unassembled WGS sequence"/>
</dbReference>
<accession>A0AC61QN57</accession>
<keyword evidence="2" id="KW-1185">Reference proteome</keyword>
<sequence length="251" mass="28881">MVSKLHKRLRGFAGPNGSGKSTITKVVIEHVRLGVYVNADELKVILQRDRMLDFSDYEVILDGECFMEGFRNSSLASKIHDVDDTLSNIEISENKIILKDDYEVEDYFVSYITSFIWNKLLETSHKFTIETVMSHTSKLEFMRQAQKAGFKVYLYFVSLVDPELNKHRVLTRVAQGGHPVDENKISQRYYRTMENLYEALRIADKAYLFDNSTGAPNMFAVKEDGSLSVISDYIPKWFATYVIDAMEKLPT</sequence>
<dbReference type="EMBL" id="SRZC01000020">
    <property type="protein sequence ID" value="TGX80966.1"/>
    <property type="molecule type" value="Genomic_DNA"/>
</dbReference>
<comment type="caution">
    <text evidence="1">The sequence shown here is derived from an EMBL/GenBank/DDBJ whole genome shotgun (WGS) entry which is preliminary data.</text>
</comment>
<proteinExistence type="predicted"/>
<gene>
    <name evidence="1" type="ORF">E5358_11335</name>
</gene>
<reference evidence="1" key="1">
    <citation type="submission" date="2019-04" db="EMBL/GenBank/DDBJ databases">
        <title>Microbes associate with the intestines of laboratory mice.</title>
        <authorList>
            <person name="Navarre W."/>
            <person name="Wong E."/>
            <person name="Huang K."/>
            <person name="Tropini C."/>
            <person name="Ng K."/>
            <person name="Yu B."/>
        </authorList>
    </citation>
    <scope>NUCLEOTIDE SEQUENCE</scope>
    <source>
        <strain evidence="1">NM73_A23</strain>
    </source>
</reference>
<evidence type="ECO:0000313" key="2">
    <source>
        <dbReference type="Proteomes" id="UP000308886"/>
    </source>
</evidence>
<protein>
    <submittedName>
        <fullName evidence="1">Zeta toxin</fullName>
    </submittedName>
</protein>
<evidence type="ECO:0000313" key="1">
    <source>
        <dbReference type="EMBL" id="TGX80966.1"/>
    </source>
</evidence>
<organism evidence="1 2">
    <name type="scientific">Palleniella muris</name>
    <dbReference type="NCBI Taxonomy" id="3038145"/>
    <lineage>
        <taxon>Bacteria</taxon>
        <taxon>Pseudomonadati</taxon>
        <taxon>Bacteroidota</taxon>
        <taxon>Bacteroidia</taxon>
        <taxon>Bacteroidales</taxon>
        <taxon>Prevotellaceae</taxon>
        <taxon>Palleniella</taxon>
    </lineage>
</organism>
<name>A0AC61QN57_9BACT</name>